<reference evidence="2 3" key="1">
    <citation type="submission" date="2019-07" db="EMBL/GenBank/DDBJ databases">
        <title>Genome sequencing of lignin-degrading bacterial isolates.</title>
        <authorList>
            <person name="Gladden J."/>
        </authorList>
    </citation>
    <scope>NUCLEOTIDE SEQUENCE [LARGE SCALE GENOMIC DNA]</scope>
    <source>
        <strain evidence="2 3">J11</strain>
    </source>
</reference>
<keyword evidence="3" id="KW-1185">Reference proteome</keyword>
<dbReference type="InterPro" id="IPR003673">
    <property type="entry name" value="CoA-Trfase_fam_III"/>
</dbReference>
<evidence type="ECO:0000313" key="2">
    <source>
        <dbReference type="EMBL" id="TWG81860.1"/>
    </source>
</evidence>
<dbReference type="PANTHER" id="PTHR48207:SF3">
    <property type="entry name" value="SUCCINATE--HYDROXYMETHYLGLUTARATE COA-TRANSFERASE"/>
    <property type="match status" value="1"/>
</dbReference>
<gene>
    <name evidence="2" type="ORF">L602_000400001790</name>
</gene>
<dbReference type="Proteomes" id="UP000318141">
    <property type="component" value="Unassembled WGS sequence"/>
</dbReference>
<dbReference type="EMBL" id="VLJN01000034">
    <property type="protein sequence ID" value="TWG81860.1"/>
    <property type="molecule type" value="Genomic_DNA"/>
</dbReference>
<dbReference type="SUPFAM" id="SSF89796">
    <property type="entry name" value="CoA-transferase family III (CaiB/BaiF)"/>
    <property type="match status" value="1"/>
</dbReference>
<dbReference type="InterPro" id="IPR023606">
    <property type="entry name" value="CoA-Trfase_III_dom_1_sf"/>
</dbReference>
<protein>
    <submittedName>
        <fullName evidence="2">Crotonobetainyl-CoA:carnitine CoA-transferase CaiB-like acyl-CoA transferase</fullName>
    </submittedName>
</protein>
<dbReference type="InterPro" id="IPR050483">
    <property type="entry name" value="CoA-transferase_III_domain"/>
</dbReference>
<accession>A0A562BAC3</accession>
<dbReference type="Pfam" id="PF02515">
    <property type="entry name" value="CoA_transf_3"/>
    <property type="match status" value="1"/>
</dbReference>
<evidence type="ECO:0000256" key="1">
    <source>
        <dbReference type="ARBA" id="ARBA00022679"/>
    </source>
</evidence>
<dbReference type="GO" id="GO:0008410">
    <property type="term" value="F:CoA-transferase activity"/>
    <property type="evidence" value="ECO:0007669"/>
    <property type="project" value="TreeGrafter"/>
</dbReference>
<dbReference type="Gene3D" id="3.40.50.10540">
    <property type="entry name" value="Crotonobetainyl-coa:carnitine coa-transferase, domain 1"/>
    <property type="match status" value="1"/>
</dbReference>
<dbReference type="OrthoDB" id="5294844at2"/>
<dbReference type="InterPro" id="IPR044855">
    <property type="entry name" value="CoA-Trfase_III_dom3_sf"/>
</dbReference>
<comment type="caution">
    <text evidence="2">The sequence shown here is derived from an EMBL/GenBank/DDBJ whole genome shotgun (WGS) entry which is preliminary data.</text>
</comment>
<name>A0A562BAC3_9BURK</name>
<sequence>MTTESMKTTPRGPGPHMLSGLRILDLGTMVAGPVACTLFGDFGADVIKVEVPERGDTVRDLGPFVDGECLYWQVEARNKRSITLNLREPTGQALLYRLVAQADAVVENFRPGTLEKWNCGYDVLRQHNPRLIMLRVSGFGQTGPYRERAGYDRIGLAFGGLMGITGYPDRPPVRSGTSTADYQTAILGAFALMMALYHRDAMGGQGQEIDLSMYESVIRFTEVLVPEYDRLGVVRERRGNKHFAAAPGEHFRTSDGRYLILTCSADAGFQRLCHAMERPDLATHPDYATHLSRWEHVDELNAIVADWIERQPVDVLCRKLDEAKLAYSFIYTIEDIMKDPHYAERQSIATVEHPRIGPVKMAGVFPRFSGVQAKPIEPAPELGQHNDEVYGDMLGLSETERRELARQGII</sequence>
<organism evidence="2 3">
    <name type="scientific">Cupriavidus gilardii J11</name>
    <dbReference type="NCBI Taxonomy" id="936133"/>
    <lineage>
        <taxon>Bacteria</taxon>
        <taxon>Pseudomonadati</taxon>
        <taxon>Pseudomonadota</taxon>
        <taxon>Betaproteobacteria</taxon>
        <taxon>Burkholderiales</taxon>
        <taxon>Burkholderiaceae</taxon>
        <taxon>Cupriavidus</taxon>
    </lineage>
</organism>
<keyword evidence="1 2" id="KW-0808">Transferase</keyword>
<evidence type="ECO:0000313" key="3">
    <source>
        <dbReference type="Proteomes" id="UP000318141"/>
    </source>
</evidence>
<dbReference type="AlphaFoldDB" id="A0A562BAC3"/>
<dbReference type="PANTHER" id="PTHR48207">
    <property type="entry name" value="SUCCINATE--HYDROXYMETHYLGLUTARATE COA-TRANSFERASE"/>
    <property type="match status" value="1"/>
</dbReference>
<dbReference type="Gene3D" id="3.30.1540.10">
    <property type="entry name" value="formyl-coa transferase, domain 3"/>
    <property type="match status" value="1"/>
</dbReference>
<proteinExistence type="predicted"/>